<dbReference type="Proteomes" id="UP000755585">
    <property type="component" value="Unassembled WGS sequence"/>
</dbReference>
<gene>
    <name evidence="3" type="ORF">JOF29_002507</name>
</gene>
<comment type="similarity">
    <text evidence="1">Belongs to the metallo-dependent hydrolases superfamily.</text>
</comment>
<evidence type="ECO:0000259" key="2">
    <source>
        <dbReference type="Pfam" id="PF04909"/>
    </source>
</evidence>
<dbReference type="SUPFAM" id="SSF51556">
    <property type="entry name" value="Metallo-dependent hydrolases"/>
    <property type="match status" value="1"/>
</dbReference>
<dbReference type="GO" id="GO:0016787">
    <property type="term" value="F:hydrolase activity"/>
    <property type="evidence" value="ECO:0007669"/>
    <property type="project" value="UniProtKB-KW"/>
</dbReference>
<organism evidence="3 4">
    <name type="scientific">Kribbella aluminosa</name>
    <dbReference type="NCBI Taxonomy" id="416017"/>
    <lineage>
        <taxon>Bacteria</taxon>
        <taxon>Bacillati</taxon>
        <taxon>Actinomycetota</taxon>
        <taxon>Actinomycetes</taxon>
        <taxon>Propionibacteriales</taxon>
        <taxon>Kribbellaceae</taxon>
        <taxon>Kribbella</taxon>
    </lineage>
</organism>
<dbReference type="PANTHER" id="PTHR43569:SF1">
    <property type="entry name" value="BLL3371 PROTEIN"/>
    <property type="match status" value="1"/>
</dbReference>
<feature type="domain" description="Amidohydrolase-related" evidence="2">
    <location>
        <begin position="7"/>
        <end position="289"/>
    </location>
</feature>
<dbReference type="EMBL" id="JAGINT010000001">
    <property type="protein sequence ID" value="MBP2351424.1"/>
    <property type="molecule type" value="Genomic_DNA"/>
</dbReference>
<dbReference type="InterPro" id="IPR006680">
    <property type="entry name" value="Amidohydro-rel"/>
</dbReference>
<dbReference type="InterPro" id="IPR052350">
    <property type="entry name" value="Metallo-dep_Lactonases"/>
</dbReference>
<dbReference type="RefSeq" id="WP_209694324.1">
    <property type="nucleotide sequence ID" value="NZ_BAAAVU010000042.1"/>
</dbReference>
<dbReference type="Pfam" id="PF04909">
    <property type="entry name" value="Amidohydro_2"/>
    <property type="match status" value="1"/>
</dbReference>
<keyword evidence="4" id="KW-1185">Reference proteome</keyword>
<protein>
    <submittedName>
        <fullName evidence="3">TIM-barrel fold metal-dependent hydrolase</fullName>
    </submittedName>
</protein>
<keyword evidence="3" id="KW-0378">Hydrolase</keyword>
<proteinExistence type="inferred from homology"/>
<name>A0ABS4UIH7_9ACTN</name>
<accession>A0ABS4UIH7</accession>
<sequence length="289" mass="33019">MAGIPFVDAHIHFYDLRNPDLHYSWLQPDWSDPDFGDFDSLKTLRYDTQPYLAEVRFSNVSKVVHVEAAIGIDDPLKETEWLQEVADRTGYPTAIVAHCDLADPFVESQLERHASFAAVRGIRDVGQGDYLTNPAWRRGVGQLARFGMVLDLDCDWKRMGIARELAEQNAEVPIILDHAGFPTARTEDYRQQWQSGLRELAKAENAYCKISALGARDPRWTIDSLRPWVLCCIDAFGPKRCMFGSNWPIERLYSSYTPLVDAYAEIISEFSQAEQEALFHCTAEHLYRI</sequence>
<evidence type="ECO:0000256" key="1">
    <source>
        <dbReference type="ARBA" id="ARBA00038310"/>
    </source>
</evidence>
<dbReference type="InterPro" id="IPR032466">
    <property type="entry name" value="Metal_Hydrolase"/>
</dbReference>
<dbReference type="Gene3D" id="3.20.20.140">
    <property type="entry name" value="Metal-dependent hydrolases"/>
    <property type="match status" value="1"/>
</dbReference>
<dbReference type="PANTHER" id="PTHR43569">
    <property type="entry name" value="AMIDOHYDROLASE"/>
    <property type="match status" value="1"/>
</dbReference>
<reference evidence="3 4" key="1">
    <citation type="submission" date="2021-03" db="EMBL/GenBank/DDBJ databases">
        <title>Sequencing the genomes of 1000 actinobacteria strains.</title>
        <authorList>
            <person name="Klenk H.-P."/>
        </authorList>
    </citation>
    <scope>NUCLEOTIDE SEQUENCE [LARGE SCALE GENOMIC DNA]</scope>
    <source>
        <strain evidence="3 4">DSM 18824</strain>
    </source>
</reference>
<evidence type="ECO:0000313" key="3">
    <source>
        <dbReference type="EMBL" id="MBP2351424.1"/>
    </source>
</evidence>
<evidence type="ECO:0000313" key="4">
    <source>
        <dbReference type="Proteomes" id="UP000755585"/>
    </source>
</evidence>
<comment type="caution">
    <text evidence="3">The sequence shown here is derived from an EMBL/GenBank/DDBJ whole genome shotgun (WGS) entry which is preliminary data.</text>
</comment>